<feature type="region of interest" description="Disordered" evidence="7">
    <location>
        <begin position="142"/>
        <end position="172"/>
    </location>
</feature>
<keyword evidence="3" id="KW-0805">Transcription regulation</keyword>
<evidence type="ECO:0000256" key="1">
    <source>
        <dbReference type="ARBA" id="ARBA00004123"/>
    </source>
</evidence>
<keyword evidence="4" id="KW-0238">DNA-binding</keyword>
<evidence type="ECO:0000256" key="7">
    <source>
        <dbReference type="SAM" id="MobiDB-lite"/>
    </source>
</evidence>
<feature type="compositionally biased region" description="Polar residues" evidence="7">
    <location>
        <begin position="8"/>
        <end position="53"/>
    </location>
</feature>
<dbReference type="AlphaFoldDB" id="A0AAN4YE03"/>
<organism evidence="8 9">
    <name type="scientific">Aspergillus oryzae</name>
    <name type="common">Yellow koji mold</name>
    <dbReference type="NCBI Taxonomy" id="5062"/>
    <lineage>
        <taxon>Eukaryota</taxon>
        <taxon>Fungi</taxon>
        <taxon>Dikarya</taxon>
        <taxon>Ascomycota</taxon>
        <taxon>Pezizomycotina</taxon>
        <taxon>Eurotiomycetes</taxon>
        <taxon>Eurotiomycetidae</taxon>
        <taxon>Eurotiales</taxon>
        <taxon>Aspergillaceae</taxon>
        <taxon>Aspergillus</taxon>
        <taxon>Aspergillus subgen. Circumdati</taxon>
    </lineage>
</organism>
<dbReference type="Proteomes" id="UP001165205">
    <property type="component" value="Unassembled WGS sequence"/>
</dbReference>
<keyword evidence="6" id="KW-0539">Nucleus</keyword>
<dbReference type="InterPro" id="IPR051089">
    <property type="entry name" value="prtT"/>
</dbReference>
<comment type="caution">
    <text evidence="8">The sequence shown here is derived from an EMBL/GenBank/DDBJ whole genome shotgun (WGS) entry which is preliminary data.</text>
</comment>
<reference evidence="8" key="1">
    <citation type="submission" date="2023-04" db="EMBL/GenBank/DDBJ databases">
        <title>Aspergillus oryzae NBRC 4228.</title>
        <authorList>
            <person name="Ichikawa N."/>
            <person name="Sato H."/>
            <person name="Tonouchi N."/>
        </authorList>
    </citation>
    <scope>NUCLEOTIDE SEQUENCE</scope>
    <source>
        <strain evidence="8">NBRC 4228</strain>
    </source>
</reference>
<gene>
    <name evidence="8" type="ORF">Aory04_000436100</name>
</gene>
<comment type="subcellular location">
    <subcellularLocation>
        <location evidence="1">Nucleus</location>
    </subcellularLocation>
</comment>
<evidence type="ECO:0000256" key="4">
    <source>
        <dbReference type="ARBA" id="ARBA00023125"/>
    </source>
</evidence>
<dbReference type="GO" id="GO:0005634">
    <property type="term" value="C:nucleus"/>
    <property type="evidence" value="ECO:0007669"/>
    <property type="project" value="UniProtKB-SubCell"/>
</dbReference>
<dbReference type="GO" id="GO:0000976">
    <property type="term" value="F:transcription cis-regulatory region binding"/>
    <property type="evidence" value="ECO:0007669"/>
    <property type="project" value="TreeGrafter"/>
</dbReference>
<keyword evidence="2" id="KW-0862">Zinc</keyword>
<evidence type="ECO:0000256" key="5">
    <source>
        <dbReference type="ARBA" id="ARBA00023163"/>
    </source>
</evidence>
<name>A0AAN4YE03_ASPOZ</name>
<sequence length="268" mass="29576">MAKRKRQWSATEVPNPEQSVTGRLSPNVEQHQSPFRVPQSNNVSERNPQQRPVESTAVPPLVEVLPSITRKITACAASFSPWLKMSSELPCKCDPESGANPDTLTRNVELVQSDLRNLHDTVDIICQHLDLSRPKTLVVDRGKDRENIPVSGEPDREESEGCEVSPPDSPSAVHAPIDTFLDIAKFGSPKSVESPPGRRASRATHGDDLITKGIVSLAVAEQLLHRYFSRLDHYLYGICSEHHDLHQLRTTSPILLAAICTVSALHDP</sequence>
<dbReference type="PANTHER" id="PTHR31845:SF17">
    <property type="entry name" value="ZN(II)2CYS6 TRANSCRIPTION FACTOR (EUROFUNG)"/>
    <property type="match status" value="1"/>
</dbReference>
<keyword evidence="5" id="KW-0804">Transcription</keyword>
<dbReference type="GO" id="GO:0000981">
    <property type="term" value="F:DNA-binding transcription factor activity, RNA polymerase II-specific"/>
    <property type="evidence" value="ECO:0007669"/>
    <property type="project" value="TreeGrafter"/>
</dbReference>
<evidence type="ECO:0000256" key="2">
    <source>
        <dbReference type="ARBA" id="ARBA00022833"/>
    </source>
</evidence>
<evidence type="ECO:0000313" key="8">
    <source>
        <dbReference type="EMBL" id="GMG27807.1"/>
    </source>
</evidence>
<dbReference type="PANTHER" id="PTHR31845">
    <property type="entry name" value="FINGER DOMAIN PROTEIN, PUTATIVE-RELATED"/>
    <property type="match status" value="1"/>
</dbReference>
<evidence type="ECO:0000256" key="6">
    <source>
        <dbReference type="ARBA" id="ARBA00023242"/>
    </source>
</evidence>
<feature type="region of interest" description="Disordered" evidence="7">
    <location>
        <begin position="1"/>
        <end position="55"/>
    </location>
</feature>
<evidence type="ECO:0000313" key="9">
    <source>
        <dbReference type="Proteomes" id="UP001165205"/>
    </source>
</evidence>
<protein>
    <submittedName>
        <fullName evidence="8">Unnamed protein product</fullName>
    </submittedName>
</protein>
<proteinExistence type="predicted"/>
<accession>A0AAN4YE03</accession>
<evidence type="ECO:0000256" key="3">
    <source>
        <dbReference type="ARBA" id="ARBA00023015"/>
    </source>
</evidence>
<dbReference type="EMBL" id="BSYA01000038">
    <property type="protein sequence ID" value="GMG27807.1"/>
    <property type="molecule type" value="Genomic_DNA"/>
</dbReference>